<feature type="non-terminal residue" evidence="2">
    <location>
        <position position="1"/>
    </location>
</feature>
<name>A0A5C3LSN9_9AGAR</name>
<dbReference type="Proteomes" id="UP000308652">
    <property type="component" value="Unassembled WGS sequence"/>
</dbReference>
<evidence type="ECO:0000256" key="1">
    <source>
        <dbReference type="SAM" id="MobiDB-lite"/>
    </source>
</evidence>
<proteinExistence type="predicted"/>
<reference evidence="2 3" key="1">
    <citation type="journal article" date="2019" name="Nat. Ecol. Evol.">
        <title>Megaphylogeny resolves global patterns of mushroom evolution.</title>
        <authorList>
            <person name="Varga T."/>
            <person name="Krizsan K."/>
            <person name="Foldi C."/>
            <person name="Dima B."/>
            <person name="Sanchez-Garcia M."/>
            <person name="Sanchez-Ramirez S."/>
            <person name="Szollosi G.J."/>
            <person name="Szarkandi J.G."/>
            <person name="Papp V."/>
            <person name="Albert L."/>
            <person name="Andreopoulos W."/>
            <person name="Angelini C."/>
            <person name="Antonin V."/>
            <person name="Barry K.W."/>
            <person name="Bougher N.L."/>
            <person name="Buchanan P."/>
            <person name="Buyck B."/>
            <person name="Bense V."/>
            <person name="Catcheside P."/>
            <person name="Chovatia M."/>
            <person name="Cooper J."/>
            <person name="Damon W."/>
            <person name="Desjardin D."/>
            <person name="Finy P."/>
            <person name="Geml J."/>
            <person name="Haridas S."/>
            <person name="Hughes K."/>
            <person name="Justo A."/>
            <person name="Karasinski D."/>
            <person name="Kautmanova I."/>
            <person name="Kiss B."/>
            <person name="Kocsube S."/>
            <person name="Kotiranta H."/>
            <person name="LaButti K.M."/>
            <person name="Lechner B.E."/>
            <person name="Liimatainen K."/>
            <person name="Lipzen A."/>
            <person name="Lukacs Z."/>
            <person name="Mihaltcheva S."/>
            <person name="Morgado L.N."/>
            <person name="Niskanen T."/>
            <person name="Noordeloos M.E."/>
            <person name="Ohm R.A."/>
            <person name="Ortiz-Santana B."/>
            <person name="Ovrebo C."/>
            <person name="Racz N."/>
            <person name="Riley R."/>
            <person name="Savchenko A."/>
            <person name="Shiryaev A."/>
            <person name="Soop K."/>
            <person name="Spirin V."/>
            <person name="Szebenyi C."/>
            <person name="Tomsovsky M."/>
            <person name="Tulloss R.E."/>
            <person name="Uehling J."/>
            <person name="Grigoriev I.V."/>
            <person name="Vagvolgyi C."/>
            <person name="Papp T."/>
            <person name="Martin F.M."/>
            <person name="Miettinen O."/>
            <person name="Hibbett D.S."/>
            <person name="Nagy L.G."/>
        </authorList>
    </citation>
    <scope>NUCLEOTIDE SEQUENCE [LARGE SCALE GENOMIC DNA]</scope>
    <source>
        <strain evidence="2 3">CBS 166.37</strain>
    </source>
</reference>
<evidence type="ECO:0000313" key="3">
    <source>
        <dbReference type="Proteomes" id="UP000308652"/>
    </source>
</evidence>
<gene>
    <name evidence="2" type="ORF">BDQ12DRAFT_560533</name>
</gene>
<feature type="region of interest" description="Disordered" evidence="1">
    <location>
        <begin position="78"/>
        <end position="101"/>
    </location>
</feature>
<dbReference type="EMBL" id="ML213622">
    <property type="protein sequence ID" value="TFK35393.1"/>
    <property type="molecule type" value="Genomic_DNA"/>
</dbReference>
<dbReference type="AlphaFoldDB" id="A0A5C3LSN9"/>
<dbReference type="STRING" id="68775.A0A5C3LSN9"/>
<dbReference type="OrthoDB" id="3259198at2759"/>
<keyword evidence="3" id="KW-1185">Reference proteome</keyword>
<accession>A0A5C3LSN9</accession>
<feature type="non-terminal residue" evidence="2">
    <location>
        <position position="101"/>
    </location>
</feature>
<evidence type="ECO:0000313" key="2">
    <source>
        <dbReference type="EMBL" id="TFK35393.1"/>
    </source>
</evidence>
<sequence length="101" mass="11174">NLAHTVWQTLDFYGLLNKLSAVVADNATNNDTLLYELEDMFREIGVQFSAKDARLRCTPHTIHLSAMKLLDGIGAIPPLSEESRATPDNYQESVAEPTSPD</sequence>
<protein>
    <submittedName>
        <fullName evidence="2">Uncharacterized protein</fullName>
    </submittedName>
</protein>
<organism evidence="2 3">
    <name type="scientific">Crucibulum laeve</name>
    <dbReference type="NCBI Taxonomy" id="68775"/>
    <lineage>
        <taxon>Eukaryota</taxon>
        <taxon>Fungi</taxon>
        <taxon>Dikarya</taxon>
        <taxon>Basidiomycota</taxon>
        <taxon>Agaricomycotina</taxon>
        <taxon>Agaricomycetes</taxon>
        <taxon>Agaricomycetidae</taxon>
        <taxon>Agaricales</taxon>
        <taxon>Agaricineae</taxon>
        <taxon>Nidulariaceae</taxon>
        <taxon>Crucibulum</taxon>
    </lineage>
</organism>